<dbReference type="InterPro" id="IPR029021">
    <property type="entry name" value="Prot-tyrosine_phosphatase-like"/>
</dbReference>
<comment type="similarity">
    <text evidence="1">Belongs to the protein-tyrosine phosphatase family. Non-receptor class myotubularin subfamily.</text>
</comment>
<feature type="active site" description="Phosphocysteine intermediate" evidence="2">
    <location>
        <position position="347"/>
    </location>
</feature>
<reference evidence="7" key="1">
    <citation type="submission" date="2013-05" db="EMBL/GenBank/DDBJ databases">
        <title>The Genome sequence of Mucor circinelloides f. circinelloides 1006PhL.</title>
        <authorList>
            <consortium name="The Broad Institute Genomics Platform"/>
            <person name="Cuomo C."/>
            <person name="Earl A."/>
            <person name="Findley K."/>
            <person name="Lee S.C."/>
            <person name="Walker B."/>
            <person name="Young S."/>
            <person name="Zeng Q."/>
            <person name="Gargeya S."/>
            <person name="Fitzgerald M."/>
            <person name="Haas B."/>
            <person name="Abouelleil A."/>
            <person name="Allen A.W."/>
            <person name="Alvarado L."/>
            <person name="Arachchi H.M."/>
            <person name="Berlin A.M."/>
            <person name="Chapman S.B."/>
            <person name="Gainer-Dewar J."/>
            <person name="Goldberg J."/>
            <person name="Griggs A."/>
            <person name="Gujja S."/>
            <person name="Hansen M."/>
            <person name="Howarth C."/>
            <person name="Imamovic A."/>
            <person name="Ireland A."/>
            <person name="Larimer J."/>
            <person name="McCowan C."/>
            <person name="Murphy C."/>
            <person name="Pearson M."/>
            <person name="Poon T.W."/>
            <person name="Priest M."/>
            <person name="Roberts A."/>
            <person name="Saif S."/>
            <person name="Shea T."/>
            <person name="Sisk P."/>
            <person name="Sykes S."/>
            <person name="Wortman J."/>
            <person name="Nusbaum C."/>
            <person name="Birren B."/>
        </authorList>
    </citation>
    <scope>NUCLEOTIDE SEQUENCE [LARGE SCALE GENOMIC DNA]</scope>
    <source>
        <strain evidence="7">1006PhL</strain>
    </source>
</reference>
<accession>S2IWP4</accession>
<evidence type="ECO:0000313" key="6">
    <source>
        <dbReference type="EMBL" id="EPB81714.1"/>
    </source>
</evidence>
<dbReference type="GO" id="GO:0046856">
    <property type="term" value="P:phosphatidylinositol dephosphorylation"/>
    <property type="evidence" value="ECO:0007669"/>
    <property type="project" value="TreeGrafter"/>
</dbReference>
<evidence type="ECO:0000259" key="5">
    <source>
        <dbReference type="PROSITE" id="PS51339"/>
    </source>
</evidence>
<dbReference type="InterPro" id="IPR048994">
    <property type="entry name" value="PH-GRAM_MTMR6-9"/>
</dbReference>
<dbReference type="PROSITE" id="PS00383">
    <property type="entry name" value="TYR_PHOSPHATASE_1"/>
    <property type="match status" value="1"/>
</dbReference>
<dbReference type="Proteomes" id="UP000014254">
    <property type="component" value="Unassembled WGS sequence"/>
</dbReference>
<dbReference type="InParanoid" id="S2IWP4"/>
<dbReference type="EMBL" id="KE124153">
    <property type="protein sequence ID" value="EPB81714.1"/>
    <property type="molecule type" value="Genomic_DNA"/>
</dbReference>
<feature type="binding site" evidence="3">
    <location>
        <begin position="347"/>
        <end position="353"/>
    </location>
    <ligand>
        <name>substrate</name>
    </ligand>
</feature>
<dbReference type="PANTHER" id="PTHR10807">
    <property type="entry name" value="MYOTUBULARIN-RELATED"/>
    <property type="match status" value="1"/>
</dbReference>
<feature type="domain" description="Myotubularin phosphatase" evidence="5">
    <location>
        <begin position="120"/>
        <end position="544"/>
    </location>
</feature>
<dbReference type="GO" id="GO:0004438">
    <property type="term" value="F:phosphatidylinositol-3-phosphate phosphatase activity"/>
    <property type="evidence" value="ECO:0007669"/>
    <property type="project" value="TreeGrafter"/>
</dbReference>
<dbReference type="GO" id="GO:0016020">
    <property type="term" value="C:membrane"/>
    <property type="evidence" value="ECO:0007669"/>
    <property type="project" value="TreeGrafter"/>
</dbReference>
<organism evidence="6 7">
    <name type="scientific">Mucor circinelloides f. circinelloides (strain 1006PhL)</name>
    <name type="common">Mucormycosis agent</name>
    <name type="synonym">Calyptromyces circinelloides</name>
    <dbReference type="NCBI Taxonomy" id="1220926"/>
    <lineage>
        <taxon>Eukaryota</taxon>
        <taxon>Fungi</taxon>
        <taxon>Fungi incertae sedis</taxon>
        <taxon>Mucoromycota</taxon>
        <taxon>Mucoromycotina</taxon>
        <taxon>Mucoromycetes</taxon>
        <taxon>Mucorales</taxon>
        <taxon>Mucorineae</taxon>
        <taxon>Mucoraceae</taxon>
        <taxon>Mucor</taxon>
    </lineage>
</organism>
<evidence type="ECO:0000256" key="4">
    <source>
        <dbReference type="SAM" id="MobiDB-lite"/>
    </source>
</evidence>
<keyword evidence="7" id="KW-1185">Reference proteome</keyword>
<dbReference type="STRING" id="1220926.S2IWP4"/>
<evidence type="ECO:0000256" key="2">
    <source>
        <dbReference type="PIRSR" id="PIRSR630564-1"/>
    </source>
</evidence>
<dbReference type="AlphaFoldDB" id="S2IWP4"/>
<sequence length="576" mass="65821">MIENWHELLSINEIQRGQETVVGTLHLTVHHLIFSYDEEELWIPYPIIHTVERQPPSLQSGRHPLYIKCRDFMIITLSLLKDGEAQDVFDSIQKLACVTSIEQLYAYAYQPRTPFTAKNGWNIYDPLKEYERMGVDVSTDTWRFTLVNRDYKYSPTYPRTLVVPSKISDNTLNYAAKYRSKARIPALSYMHWHNSATITRSSQPLVGFKQARSIQDEKLIEAVFSSNVPTGPNGETVYGSTAANLIVDARPMANAVGNVARGAGTENMDHYRNCKKIYVAIDNIHVMRDSLAKLSEAMQGIESAGGQVNRGALQRSGWLKHIAMVVEGTMTIVKSVHVYNSHVLVHCSDGWDRTSQLVSLSELCLDPYYRTFEGIQVLIEKDWVSFGHKFEDRCGHLSNEKYFVNLANTGGNAATNTIKDMQNKFYKSNYYQRETSPVFHQFLDCVYQLICLHPTRFEFNEQMLIDLHYHVYSCQFGTFLFNSEAERTHHQPQEKTYSIWDYFNSDKAKFTNPLYDPMKDKDLVDDGGVLMPDATKVKYWATLFKRDDDEVNGAITYGTSPSTPESSSIITESPAN</sequence>
<dbReference type="SUPFAM" id="SSF50729">
    <property type="entry name" value="PH domain-like"/>
    <property type="match status" value="1"/>
</dbReference>
<dbReference type="GO" id="GO:0005737">
    <property type="term" value="C:cytoplasm"/>
    <property type="evidence" value="ECO:0007669"/>
    <property type="project" value="TreeGrafter"/>
</dbReference>
<dbReference type="InterPro" id="IPR030564">
    <property type="entry name" value="Myotubularin"/>
</dbReference>
<dbReference type="InterPro" id="IPR010569">
    <property type="entry name" value="Myotubularin-like_Pase_dom"/>
</dbReference>
<gene>
    <name evidence="6" type="ORF">HMPREF1544_11567</name>
</gene>
<dbReference type="OMA" id="RTMEGFM"/>
<evidence type="ECO:0000256" key="3">
    <source>
        <dbReference type="PIRSR" id="PIRSR630564-2"/>
    </source>
</evidence>
<dbReference type="OrthoDB" id="271628at2759"/>
<dbReference type="SUPFAM" id="SSF52799">
    <property type="entry name" value="(Phosphotyrosine protein) phosphatases II"/>
    <property type="match status" value="1"/>
</dbReference>
<dbReference type="Pfam" id="PF06602">
    <property type="entry name" value="Myotub-related"/>
    <property type="match status" value="1"/>
</dbReference>
<dbReference type="PANTHER" id="PTHR10807:SF128">
    <property type="entry name" value="PHOSPHATIDYLINOSITOL-3,5-BISPHOSPHATE 3-PHOSPHATASE"/>
    <property type="match status" value="1"/>
</dbReference>
<dbReference type="InterPro" id="IPR016130">
    <property type="entry name" value="Tyr_Pase_AS"/>
</dbReference>
<dbReference type="VEuPathDB" id="FungiDB:HMPREF1544_11567"/>
<proteinExistence type="inferred from homology"/>
<evidence type="ECO:0000313" key="7">
    <source>
        <dbReference type="Proteomes" id="UP000014254"/>
    </source>
</evidence>
<feature type="compositionally biased region" description="Low complexity" evidence="4">
    <location>
        <begin position="559"/>
        <end position="576"/>
    </location>
</feature>
<dbReference type="FunCoup" id="S2IWP4">
    <property type="interactions" value="261"/>
</dbReference>
<dbReference type="eggNOG" id="KOG1089">
    <property type="taxonomic scope" value="Eukaryota"/>
</dbReference>
<evidence type="ECO:0000256" key="1">
    <source>
        <dbReference type="ARBA" id="ARBA00007471"/>
    </source>
</evidence>
<name>S2IWP4_MUCC1</name>
<dbReference type="Pfam" id="PF21098">
    <property type="entry name" value="PH-GRAM_MTMR6-like"/>
    <property type="match status" value="1"/>
</dbReference>
<protein>
    <recommendedName>
        <fullName evidence="5">Myotubularin phosphatase domain-containing protein</fullName>
    </recommendedName>
</protein>
<feature type="region of interest" description="Disordered" evidence="4">
    <location>
        <begin position="555"/>
        <end position="576"/>
    </location>
</feature>
<dbReference type="Gene3D" id="2.30.29.30">
    <property type="entry name" value="Pleckstrin-homology domain (PH domain)/Phosphotyrosine-binding domain (PTB)"/>
    <property type="match status" value="1"/>
</dbReference>
<feature type="binding site" evidence="3">
    <location>
        <begin position="283"/>
        <end position="284"/>
    </location>
    <ligand>
        <name>substrate</name>
    </ligand>
</feature>
<dbReference type="PROSITE" id="PS51339">
    <property type="entry name" value="PPASE_MYOTUBULARIN"/>
    <property type="match status" value="1"/>
</dbReference>
<dbReference type="InterPro" id="IPR011993">
    <property type="entry name" value="PH-like_dom_sf"/>
</dbReference>